<protein>
    <submittedName>
        <fullName evidence="2">Phosphotransferase</fullName>
    </submittedName>
</protein>
<comment type="caution">
    <text evidence="2">The sequence shown here is derived from an EMBL/GenBank/DDBJ whole genome shotgun (WGS) entry which is preliminary data.</text>
</comment>
<dbReference type="Pfam" id="PF01636">
    <property type="entry name" value="APH"/>
    <property type="match status" value="1"/>
</dbReference>
<sequence length="159" mass="18885">KLWGENKSIYRDYTKTKQKIYKLKQFVDSLNPHRCLAHIDAVPDNFLFCNHGGGKDDIRIIDWEYAGMQDPHVDLAMFSLYSMYSKDEIDKLNNIYFDGACNDENRAKIYAYISICGLLWSNWCEYKRQLGVEFGEYSLKQYRYAKEYYKYASELIESL</sequence>
<dbReference type="InterPro" id="IPR002575">
    <property type="entry name" value="Aminoglycoside_PTrfase"/>
</dbReference>
<dbReference type="InterPro" id="IPR011009">
    <property type="entry name" value="Kinase-like_dom_sf"/>
</dbReference>
<dbReference type="EMBL" id="JABZQH010000162">
    <property type="protein sequence ID" value="MBF1352441.1"/>
    <property type="molecule type" value="Genomic_DNA"/>
</dbReference>
<proteinExistence type="predicted"/>
<dbReference type="Gene3D" id="3.90.1200.10">
    <property type="match status" value="1"/>
</dbReference>
<dbReference type="AlphaFoldDB" id="A0A930EIV7"/>
<name>A0A930EIV7_9FIRM</name>
<gene>
    <name evidence="2" type="ORF">HXM71_04905</name>
</gene>
<reference evidence="2" key="1">
    <citation type="submission" date="2020-04" db="EMBL/GenBank/DDBJ databases">
        <title>Deep metagenomics examines the oral microbiome during advanced dental caries in children, revealing novel taxa and co-occurrences with host molecules.</title>
        <authorList>
            <person name="Baker J.L."/>
            <person name="Morton J.T."/>
            <person name="Dinis M."/>
            <person name="Alvarez R."/>
            <person name="Tran N.C."/>
            <person name="Knight R."/>
            <person name="Edlund A."/>
        </authorList>
    </citation>
    <scope>NUCLEOTIDE SEQUENCE</scope>
    <source>
        <strain evidence="2">JCVI_24_bin.8</strain>
    </source>
</reference>
<feature type="domain" description="Aminoglycoside phosphotransferase" evidence="1">
    <location>
        <begin position="23"/>
        <end position="108"/>
    </location>
</feature>
<evidence type="ECO:0000259" key="1">
    <source>
        <dbReference type="Pfam" id="PF01636"/>
    </source>
</evidence>
<dbReference type="SUPFAM" id="SSF56112">
    <property type="entry name" value="Protein kinase-like (PK-like)"/>
    <property type="match status" value="1"/>
</dbReference>
<accession>A0A930EIV7</accession>
<evidence type="ECO:0000313" key="3">
    <source>
        <dbReference type="Proteomes" id="UP000722050"/>
    </source>
</evidence>
<evidence type="ECO:0000313" key="2">
    <source>
        <dbReference type="EMBL" id="MBF1352441.1"/>
    </source>
</evidence>
<organism evidence="2 3">
    <name type="scientific">Mogibacterium diversum</name>
    <dbReference type="NCBI Taxonomy" id="114527"/>
    <lineage>
        <taxon>Bacteria</taxon>
        <taxon>Bacillati</taxon>
        <taxon>Bacillota</taxon>
        <taxon>Clostridia</taxon>
        <taxon>Peptostreptococcales</taxon>
        <taxon>Anaerovoracaceae</taxon>
        <taxon>Mogibacterium</taxon>
    </lineage>
</organism>
<dbReference type="Proteomes" id="UP000722050">
    <property type="component" value="Unassembled WGS sequence"/>
</dbReference>
<feature type="non-terminal residue" evidence="2">
    <location>
        <position position="1"/>
    </location>
</feature>